<sequence>MHGAIVPHGRGGPPPHSRPNSFFRGTFYIPARRRDRHTRWRGRCRRRRRRRGRRRGACGGEIMRPAPRRGEETGWPSYARVVCAAAAAPPSAVFNGCPRPCLTCYVILLYYIIIMLYDIMVTYTTRTGNGADCSFTQ</sequence>
<evidence type="ECO:0000256" key="1">
    <source>
        <dbReference type="SAM" id="MobiDB-lite"/>
    </source>
</evidence>
<name>A0A9P0NKV2_APHGO</name>
<dbReference type="Proteomes" id="UP001154329">
    <property type="component" value="Chromosome 2"/>
</dbReference>
<evidence type="ECO:0000313" key="4">
    <source>
        <dbReference type="Proteomes" id="UP001154329"/>
    </source>
</evidence>
<accession>A0A9P0NKV2</accession>
<keyword evidence="2" id="KW-1133">Transmembrane helix</keyword>
<keyword evidence="4" id="KW-1185">Reference proteome</keyword>
<reference evidence="3" key="1">
    <citation type="submission" date="2022-02" db="EMBL/GenBank/DDBJ databases">
        <authorList>
            <person name="King R."/>
        </authorList>
    </citation>
    <scope>NUCLEOTIDE SEQUENCE</scope>
</reference>
<reference evidence="3" key="2">
    <citation type="submission" date="2022-10" db="EMBL/GenBank/DDBJ databases">
        <authorList>
            <consortium name="ENA_rothamsted_submissions"/>
            <consortium name="culmorum"/>
            <person name="King R."/>
        </authorList>
    </citation>
    <scope>NUCLEOTIDE SEQUENCE</scope>
</reference>
<evidence type="ECO:0000256" key="2">
    <source>
        <dbReference type="SAM" id="Phobius"/>
    </source>
</evidence>
<organism evidence="3 4">
    <name type="scientific">Aphis gossypii</name>
    <name type="common">Cotton aphid</name>
    <dbReference type="NCBI Taxonomy" id="80765"/>
    <lineage>
        <taxon>Eukaryota</taxon>
        <taxon>Metazoa</taxon>
        <taxon>Ecdysozoa</taxon>
        <taxon>Arthropoda</taxon>
        <taxon>Hexapoda</taxon>
        <taxon>Insecta</taxon>
        <taxon>Pterygota</taxon>
        <taxon>Neoptera</taxon>
        <taxon>Paraneoptera</taxon>
        <taxon>Hemiptera</taxon>
        <taxon>Sternorrhyncha</taxon>
        <taxon>Aphidomorpha</taxon>
        <taxon>Aphidoidea</taxon>
        <taxon>Aphididae</taxon>
        <taxon>Aphidini</taxon>
        <taxon>Aphis</taxon>
        <taxon>Aphis</taxon>
    </lineage>
</organism>
<dbReference type="EMBL" id="OU899035">
    <property type="protein sequence ID" value="CAH1725531.1"/>
    <property type="molecule type" value="Genomic_DNA"/>
</dbReference>
<gene>
    <name evidence="3" type="ORF">APHIGO_LOCUS6595</name>
</gene>
<feature type="region of interest" description="Disordered" evidence="1">
    <location>
        <begin position="1"/>
        <end position="20"/>
    </location>
</feature>
<evidence type="ECO:0000313" key="3">
    <source>
        <dbReference type="EMBL" id="CAH1725531.1"/>
    </source>
</evidence>
<keyword evidence="2" id="KW-0812">Transmembrane</keyword>
<dbReference type="AlphaFoldDB" id="A0A9P0NKV2"/>
<proteinExistence type="predicted"/>
<keyword evidence="2" id="KW-0472">Membrane</keyword>
<protein>
    <submittedName>
        <fullName evidence="3">Uncharacterized protein</fullName>
    </submittedName>
</protein>
<feature type="transmembrane region" description="Helical" evidence="2">
    <location>
        <begin position="102"/>
        <end position="120"/>
    </location>
</feature>